<feature type="domain" description="Peptidase S8/S53" evidence="6">
    <location>
        <begin position="176"/>
        <end position="246"/>
    </location>
</feature>
<reference evidence="8 9" key="1">
    <citation type="submission" date="2018-02" db="EMBL/GenBank/DDBJ databases">
        <title>Draft genome of wild Prunus yedoensis var. nudiflora.</title>
        <authorList>
            <person name="Baek S."/>
            <person name="Kim J.-H."/>
            <person name="Choi K."/>
            <person name="Kim G.-B."/>
            <person name="Cho A."/>
            <person name="Jang H."/>
            <person name="Shin C.-H."/>
            <person name="Yu H.-J."/>
            <person name="Mun J.-H."/>
        </authorList>
    </citation>
    <scope>NUCLEOTIDE SEQUENCE [LARGE SCALE GENOMIC DNA]</scope>
    <source>
        <strain evidence="9">cv. Jeju island</strain>
        <tissue evidence="8">Leaf</tissue>
    </source>
</reference>
<dbReference type="OrthoDB" id="206201at2759"/>
<evidence type="ECO:0000259" key="6">
    <source>
        <dbReference type="Pfam" id="PF00082"/>
    </source>
</evidence>
<evidence type="ECO:0000256" key="4">
    <source>
        <dbReference type="PROSITE-ProRule" id="PRU01240"/>
    </source>
</evidence>
<dbReference type="Proteomes" id="UP000250321">
    <property type="component" value="Unassembled WGS sequence"/>
</dbReference>
<evidence type="ECO:0000256" key="3">
    <source>
        <dbReference type="ARBA" id="ARBA00022729"/>
    </source>
</evidence>
<evidence type="ECO:0000256" key="2">
    <source>
        <dbReference type="ARBA" id="ARBA00011073"/>
    </source>
</evidence>
<proteinExistence type="inferred from homology"/>
<dbReference type="AlphaFoldDB" id="A0A314Y4A9"/>
<dbReference type="PROSITE" id="PS51892">
    <property type="entry name" value="SUBTILASE"/>
    <property type="match status" value="1"/>
</dbReference>
<dbReference type="InterPro" id="IPR036852">
    <property type="entry name" value="Peptidase_S8/S53_dom_sf"/>
</dbReference>
<evidence type="ECO:0000313" key="8">
    <source>
        <dbReference type="EMBL" id="PQQ01892.1"/>
    </source>
</evidence>
<evidence type="ECO:0000256" key="1">
    <source>
        <dbReference type="ARBA" id="ARBA00004613"/>
    </source>
</evidence>
<sequence length="406" mass="44003">MQQLRMVQSKRVSSASPGNLGPFNGTVQNAALWILTVGASTIDRSFRAVARLENGEEFEGESLYQPLGLLNPTTLPPLVYPTTSNHTLSEFCNQGTLENVRDMVKGKEVLCQELGGEAGIARGAEVKKYGGVAMILMNEELDGYTISAETHVLPATHELKKETHLLSHCAFLFFKRSICSKPGILKPDIIGPGGNILGAWPSDASFSVSSGTSVSCPHLTGTAALLKSSHPDWSPTAIKPCYPSKANDPGIVYDIQPDDYILYLCGFKYKDKEVEAITQKAVNCSKRKSIPESQLNYPSFSITFGSSPQVVTRTVTNVGSASSNYTVKVVLFVSIQLKPEGIVFTKLKQTATYKVTFSLDDEGYSQSAGHKLFARGSLQWISAEHGVSSPISVAFKNDDRMPLLTP</sequence>
<evidence type="ECO:0000259" key="7">
    <source>
        <dbReference type="Pfam" id="PF17766"/>
    </source>
</evidence>
<dbReference type="Pfam" id="PF17766">
    <property type="entry name" value="fn3_6"/>
    <property type="match status" value="1"/>
</dbReference>
<dbReference type="STRING" id="2094558.A0A314Y4A9"/>
<evidence type="ECO:0000256" key="5">
    <source>
        <dbReference type="SAM" id="MobiDB-lite"/>
    </source>
</evidence>
<dbReference type="Gene3D" id="3.40.50.200">
    <property type="entry name" value="Peptidase S8/S53 domain"/>
    <property type="match status" value="1"/>
</dbReference>
<comment type="caution">
    <text evidence="4">Lacks conserved residue(s) required for the propagation of feature annotation.</text>
</comment>
<dbReference type="EMBL" id="PJQY01001523">
    <property type="protein sequence ID" value="PQQ01892.1"/>
    <property type="molecule type" value="Genomic_DNA"/>
</dbReference>
<dbReference type="GO" id="GO:0006508">
    <property type="term" value="P:proteolysis"/>
    <property type="evidence" value="ECO:0007669"/>
    <property type="project" value="InterPro"/>
</dbReference>
<organism evidence="8 9">
    <name type="scientific">Prunus yedoensis var. nudiflora</name>
    <dbReference type="NCBI Taxonomy" id="2094558"/>
    <lineage>
        <taxon>Eukaryota</taxon>
        <taxon>Viridiplantae</taxon>
        <taxon>Streptophyta</taxon>
        <taxon>Embryophyta</taxon>
        <taxon>Tracheophyta</taxon>
        <taxon>Spermatophyta</taxon>
        <taxon>Magnoliopsida</taxon>
        <taxon>eudicotyledons</taxon>
        <taxon>Gunneridae</taxon>
        <taxon>Pentapetalae</taxon>
        <taxon>rosids</taxon>
        <taxon>fabids</taxon>
        <taxon>Rosales</taxon>
        <taxon>Rosaceae</taxon>
        <taxon>Amygdaloideae</taxon>
        <taxon>Amygdaleae</taxon>
        <taxon>Prunus</taxon>
    </lineage>
</organism>
<dbReference type="InterPro" id="IPR045051">
    <property type="entry name" value="SBT"/>
</dbReference>
<feature type="region of interest" description="Disordered" evidence="5">
    <location>
        <begin position="1"/>
        <end position="20"/>
    </location>
</feature>
<dbReference type="CDD" id="cd02120">
    <property type="entry name" value="PA_subtilisin_like"/>
    <property type="match status" value="1"/>
</dbReference>
<keyword evidence="9" id="KW-1185">Reference proteome</keyword>
<dbReference type="Gene3D" id="2.60.40.2310">
    <property type="match status" value="1"/>
</dbReference>
<keyword evidence="3" id="KW-0732">Signal</keyword>
<feature type="domain" description="Subtilisin-like protease fibronectin type-III" evidence="7">
    <location>
        <begin position="294"/>
        <end position="393"/>
    </location>
</feature>
<accession>A0A314Y4A9</accession>
<comment type="subcellular location">
    <subcellularLocation>
        <location evidence="1">Secreted</location>
    </subcellularLocation>
</comment>
<feature type="compositionally biased region" description="Polar residues" evidence="5">
    <location>
        <begin position="1"/>
        <end position="17"/>
    </location>
</feature>
<comment type="caution">
    <text evidence="8">The sequence shown here is derived from an EMBL/GenBank/DDBJ whole genome shotgun (WGS) entry which is preliminary data.</text>
</comment>
<name>A0A314Y4A9_PRUYE</name>
<dbReference type="PANTHER" id="PTHR10795">
    <property type="entry name" value="PROPROTEIN CONVERTASE SUBTILISIN/KEXIN"/>
    <property type="match status" value="1"/>
</dbReference>
<dbReference type="Gene3D" id="3.50.30.30">
    <property type="match status" value="1"/>
</dbReference>
<protein>
    <submittedName>
        <fullName evidence="8">Uncharacterized protein</fullName>
    </submittedName>
</protein>
<dbReference type="Pfam" id="PF00082">
    <property type="entry name" value="Peptidase_S8"/>
    <property type="match status" value="1"/>
</dbReference>
<dbReference type="SUPFAM" id="SSF52743">
    <property type="entry name" value="Subtilisin-like"/>
    <property type="match status" value="1"/>
</dbReference>
<comment type="similarity">
    <text evidence="2 4">Belongs to the peptidase S8 family.</text>
</comment>
<dbReference type="GO" id="GO:0004252">
    <property type="term" value="F:serine-type endopeptidase activity"/>
    <property type="evidence" value="ECO:0007669"/>
    <property type="project" value="InterPro"/>
</dbReference>
<evidence type="ECO:0000313" key="9">
    <source>
        <dbReference type="Proteomes" id="UP000250321"/>
    </source>
</evidence>
<dbReference type="InterPro" id="IPR041469">
    <property type="entry name" value="Subtilisin-like_FN3"/>
</dbReference>
<dbReference type="InterPro" id="IPR000209">
    <property type="entry name" value="Peptidase_S8/S53_dom"/>
</dbReference>
<gene>
    <name evidence="8" type="ORF">Pyn_09436</name>
</gene>
<dbReference type="GO" id="GO:0005576">
    <property type="term" value="C:extracellular region"/>
    <property type="evidence" value="ECO:0007669"/>
    <property type="project" value="UniProtKB-SubCell"/>
</dbReference>